<dbReference type="OrthoDB" id="1445093at2"/>
<keyword evidence="4" id="KW-1185">Reference proteome</keyword>
<dbReference type="EMBL" id="QMFY01000008">
    <property type="protein sequence ID" value="RAW00214.1"/>
    <property type="molecule type" value="Genomic_DNA"/>
</dbReference>
<name>A0A364Y0B3_9BACT</name>
<dbReference type="InterPro" id="IPR023393">
    <property type="entry name" value="START-like_dom_sf"/>
</dbReference>
<accession>A0A364Y0B3</accession>
<dbReference type="Gene3D" id="3.30.530.20">
    <property type="match status" value="1"/>
</dbReference>
<proteinExistence type="inferred from homology"/>
<dbReference type="AlphaFoldDB" id="A0A364Y0B3"/>
<evidence type="ECO:0000313" key="4">
    <source>
        <dbReference type="Proteomes" id="UP000251889"/>
    </source>
</evidence>
<reference evidence="3 4" key="1">
    <citation type="submission" date="2018-06" db="EMBL/GenBank/DDBJ databases">
        <title>Chryseolinea flavus sp. nov., a member of the phylum Bacteroidetes isolated from soil.</title>
        <authorList>
            <person name="Li Y."/>
            <person name="Wang J."/>
        </authorList>
    </citation>
    <scope>NUCLEOTIDE SEQUENCE [LARGE SCALE GENOMIC DNA]</scope>
    <source>
        <strain evidence="3 4">SDU1-6</strain>
    </source>
</reference>
<dbReference type="Pfam" id="PF08327">
    <property type="entry name" value="AHSA1"/>
    <property type="match status" value="1"/>
</dbReference>
<evidence type="ECO:0000313" key="3">
    <source>
        <dbReference type="EMBL" id="RAW00214.1"/>
    </source>
</evidence>
<evidence type="ECO:0000256" key="1">
    <source>
        <dbReference type="ARBA" id="ARBA00006817"/>
    </source>
</evidence>
<sequence>MKSFKKYYIIPATPAELYLALTNPLTIQLWSGEPAEMSTTPGSEFSLWEGSIVGKNLEFEQDKKIVQEWYFGDQQEASIVTFKLHTNPKGTSLELNHTNIPDHDYDDIVDGWENIYIASLQDFYEEGE</sequence>
<comment type="caution">
    <text evidence="3">The sequence shown here is derived from an EMBL/GenBank/DDBJ whole genome shotgun (WGS) entry which is preliminary data.</text>
</comment>
<dbReference type="RefSeq" id="WP_112748052.1">
    <property type="nucleotide sequence ID" value="NZ_QMFY01000008.1"/>
</dbReference>
<dbReference type="SUPFAM" id="SSF55961">
    <property type="entry name" value="Bet v1-like"/>
    <property type="match status" value="1"/>
</dbReference>
<gene>
    <name evidence="3" type="ORF">DQQ10_16370</name>
</gene>
<dbReference type="InterPro" id="IPR013538">
    <property type="entry name" value="ASHA1/2-like_C"/>
</dbReference>
<dbReference type="CDD" id="cd08892">
    <property type="entry name" value="SRPBCC_Aha1"/>
    <property type="match status" value="1"/>
</dbReference>
<organism evidence="3 4">
    <name type="scientific">Pseudochryseolinea flava</name>
    <dbReference type="NCBI Taxonomy" id="2059302"/>
    <lineage>
        <taxon>Bacteria</taxon>
        <taxon>Pseudomonadati</taxon>
        <taxon>Bacteroidota</taxon>
        <taxon>Cytophagia</taxon>
        <taxon>Cytophagales</taxon>
        <taxon>Fulvivirgaceae</taxon>
        <taxon>Pseudochryseolinea</taxon>
    </lineage>
</organism>
<evidence type="ECO:0000259" key="2">
    <source>
        <dbReference type="Pfam" id="PF08327"/>
    </source>
</evidence>
<feature type="domain" description="Activator of Hsp90 ATPase homologue 1/2-like C-terminal" evidence="2">
    <location>
        <begin position="12"/>
        <end position="122"/>
    </location>
</feature>
<dbReference type="Proteomes" id="UP000251889">
    <property type="component" value="Unassembled WGS sequence"/>
</dbReference>
<comment type="similarity">
    <text evidence="1">Belongs to the AHA1 family.</text>
</comment>
<protein>
    <submittedName>
        <fullName evidence="3">ATPase</fullName>
    </submittedName>
</protein>